<organism evidence="2 3">
    <name type="scientific">Nocardia acididurans</name>
    <dbReference type="NCBI Taxonomy" id="2802282"/>
    <lineage>
        <taxon>Bacteria</taxon>
        <taxon>Bacillati</taxon>
        <taxon>Actinomycetota</taxon>
        <taxon>Actinomycetes</taxon>
        <taxon>Mycobacteriales</taxon>
        <taxon>Nocardiaceae</taxon>
        <taxon>Nocardia</taxon>
    </lineage>
</organism>
<evidence type="ECO:0000313" key="2">
    <source>
        <dbReference type="EMBL" id="MBL1076957.1"/>
    </source>
</evidence>
<dbReference type="InterPro" id="IPR016181">
    <property type="entry name" value="Acyl_CoA_acyltransferase"/>
</dbReference>
<dbReference type="EMBL" id="JAERRJ010000008">
    <property type="protein sequence ID" value="MBL1076957.1"/>
    <property type="molecule type" value="Genomic_DNA"/>
</dbReference>
<dbReference type="Gene3D" id="3.40.630.30">
    <property type="match status" value="1"/>
</dbReference>
<keyword evidence="3" id="KW-1185">Reference proteome</keyword>
<evidence type="ECO:0000259" key="1">
    <source>
        <dbReference type="PROSITE" id="PS51186"/>
    </source>
</evidence>
<reference evidence="2 3" key="1">
    <citation type="submission" date="2021-01" db="EMBL/GenBank/DDBJ databases">
        <title>WGS of actinomycetes isolated from Thailand.</title>
        <authorList>
            <person name="Thawai C."/>
        </authorList>
    </citation>
    <scope>NUCLEOTIDE SEQUENCE [LARGE SCALE GENOMIC DNA]</scope>
    <source>
        <strain evidence="2 3">LPG 2</strain>
    </source>
</reference>
<evidence type="ECO:0000313" key="3">
    <source>
        <dbReference type="Proteomes" id="UP000602198"/>
    </source>
</evidence>
<dbReference type="Proteomes" id="UP000602198">
    <property type="component" value="Unassembled WGS sequence"/>
</dbReference>
<protein>
    <submittedName>
        <fullName evidence="2">N-acetyltransferase</fullName>
    </submittedName>
</protein>
<dbReference type="Pfam" id="PF00583">
    <property type="entry name" value="Acetyltransf_1"/>
    <property type="match status" value="1"/>
</dbReference>
<name>A0ABS1M8H9_9NOCA</name>
<dbReference type="CDD" id="cd04301">
    <property type="entry name" value="NAT_SF"/>
    <property type="match status" value="1"/>
</dbReference>
<gene>
    <name evidence="2" type="ORF">JK358_21405</name>
</gene>
<dbReference type="SUPFAM" id="SSF55729">
    <property type="entry name" value="Acyl-CoA N-acyltransferases (Nat)"/>
    <property type="match status" value="1"/>
</dbReference>
<feature type="domain" description="N-acetyltransferase" evidence="1">
    <location>
        <begin position="6"/>
        <end position="142"/>
    </location>
</feature>
<dbReference type="PROSITE" id="PS51186">
    <property type="entry name" value="GNAT"/>
    <property type="match status" value="1"/>
</dbReference>
<sequence length="169" mass="18288">MAIQHWNTRAENNTDTPAVYEIIHAAFAQRDEADLVDALRADPAWIDGLSLVATDDNGTVIAHALLTRNHIGDQPALCLAPCSVRPDHQRTGAGTAVIRAALRAAAEQGERFVTVLGHPEYYPRFGFRPASRYGIRMSVDVPDDALLVLALHGDPLPSGIIRYAAPFGV</sequence>
<proteinExistence type="predicted"/>
<dbReference type="RefSeq" id="WP_201949539.1">
    <property type="nucleotide sequence ID" value="NZ_JAERRJ010000008.1"/>
</dbReference>
<accession>A0ABS1M8H9</accession>
<comment type="caution">
    <text evidence="2">The sequence shown here is derived from an EMBL/GenBank/DDBJ whole genome shotgun (WGS) entry which is preliminary data.</text>
</comment>
<dbReference type="InterPro" id="IPR000182">
    <property type="entry name" value="GNAT_dom"/>
</dbReference>